<dbReference type="Gene3D" id="3.60.21.10">
    <property type="match status" value="1"/>
</dbReference>
<reference evidence="2" key="2">
    <citation type="journal article" date="2021" name="PeerJ">
        <title>Extensive microbial diversity within the chicken gut microbiome revealed by metagenomics and culture.</title>
        <authorList>
            <person name="Gilroy R."/>
            <person name="Ravi A."/>
            <person name="Getino M."/>
            <person name="Pursley I."/>
            <person name="Horton D.L."/>
            <person name="Alikhan N.F."/>
            <person name="Baker D."/>
            <person name="Gharbi K."/>
            <person name="Hall N."/>
            <person name="Watson M."/>
            <person name="Adriaenssens E.M."/>
            <person name="Foster-Nyarko E."/>
            <person name="Jarju S."/>
            <person name="Secka A."/>
            <person name="Antonio M."/>
            <person name="Oren A."/>
            <person name="Chaudhuri R.R."/>
            <person name="La Ragione R."/>
            <person name="Hildebrand F."/>
            <person name="Pallen M.J."/>
        </authorList>
    </citation>
    <scope>NUCLEOTIDE SEQUENCE</scope>
    <source>
        <strain evidence="2">CHK189-12415</strain>
    </source>
</reference>
<dbReference type="GO" id="GO:0005737">
    <property type="term" value="C:cytoplasm"/>
    <property type="evidence" value="ECO:0007669"/>
    <property type="project" value="TreeGrafter"/>
</dbReference>
<dbReference type="Pfam" id="PF00149">
    <property type="entry name" value="Metallophos"/>
    <property type="match status" value="1"/>
</dbReference>
<dbReference type="InterPro" id="IPR029052">
    <property type="entry name" value="Metallo-depent_PP-like"/>
</dbReference>
<dbReference type="PANTHER" id="PTHR42850">
    <property type="entry name" value="METALLOPHOSPHOESTERASE"/>
    <property type="match status" value="1"/>
</dbReference>
<dbReference type="GO" id="GO:0016791">
    <property type="term" value="F:phosphatase activity"/>
    <property type="evidence" value="ECO:0007669"/>
    <property type="project" value="TreeGrafter"/>
</dbReference>
<protein>
    <submittedName>
        <fullName evidence="2">Metallophosphoesterase</fullName>
    </submittedName>
</protein>
<organism evidence="2 3">
    <name type="scientific">Candidatus Faecivivens stercoravium</name>
    <dbReference type="NCBI Taxonomy" id="2840803"/>
    <lineage>
        <taxon>Bacteria</taxon>
        <taxon>Bacillati</taxon>
        <taxon>Bacillota</taxon>
        <taxon>Clostridia</taxon>
        <taxon>Eubacteriales</taxon>
        <taxon>Oscillospiraceae</taxon>
        <taxon>Oscillospiraceae incertae sedis</taxon>
        <taxon>Candidatus Faecivivens</taxon>
    </lineage>
</organism>
<dbReference type="InterPro" id="IPR050126">
    <property type="entry name" value="Ap4A_hydrolase"/>
</dbReference>
<evidence type="ECO:0000313" key="3">
    <source>
        <dbReference type="Proteomes" id="UP000824241"/>
    </source>
</evidence>
<name>A0A9D1DXS6_9FIRM</name>
<comment type="caution">
    <text evidence="2">The sequence shown here is derived from an EMBL/GenBank/DDBJ whole genome shotgun (WGS) entry which is preliminary data.</text>
</comment>
<dbReference type="InterPro" id="IPR004843">
    <property type="entry name" value="Calcineurin-like_PHP"/>
</dbReference>
<dbReference type="AlphaFoldDB" id="A0A9D1DXS6"/>
<dbReference type="SUPFAM" id="SSF56300">
    <property type="entry name" value="Metallo-dependent phosphatases"/>
    <property type="match status" value="1"/>
</dbReference>
<sequence>MIYVMSDIHGCYQTYLKMLEKIGLRESDTLYILGDVIDRGKDGIKVLMDMMMRPNVIPLLGNHEYMAAISLASLADAAKAPETPPSPALKRRLAKWVSDSGAVTIDAYRRLTSAERAQVLEYLAEFSLYEEVRAGGKDYLLMHAAPDEGGWEPSAYHPEDFLFSHSLPEENPFPGKILVTGHTPTFLIGEQYRGKIVTSVKGDHICMDAGAGYGENLAAVCLNTGWQYYLSTAEDPALQD</sequence>
<accession>A0A9D1DXS6</accession>
<evidence type="ECO:0000259" key="1">
    <source>
        <dbReference type="Pfam" id="PF00149"/>
    </source>
</evidence>
<feature type="domain" description="Calcineurin-like phosphoesterase" evidence="1">
    <location>
        <begin position="2"/>
        <end position="184"/>
    </location>
</feature>
<dbReference type="PANTHER" id="PTHR42850:SF4">
    <property type="entry name" value="ZINC-DEPENDENT ENDOPOLYPHOSPHATASE"/>
    <property type="match status" value="1"/>
</dbReference>
<proteinExistence type="predicted"/>
<dbReference type="EMBL" id="DVHA01000161">
    <property type="protein sequence ID" value="HIR60888.1"/>
    <property type="molecule type" value="Genomic_DNA"/>
</dbReference>
<gene>
    <name evidence="2" type="ORF">IAB37_04865</name>
</gene>
<reference evidence="2" key="1">
    <citation type="submission" date="2020-10" db="EMBL/GenBank/DDBJ databases">
        <authorList>
            <person name="Gilroy R."/>
        </authorList>
    </citation>
    <scope>NUCLEOTIDE SEQUENCE</scope>
    <source>
        <strain evidence="2">CHK189-12415</strain>
    </source>
</reference>
<evidence type="ECO:0000313" key="2">
    <source>
        <dbReference type="EMBL" id="HIR60888.1"/>
    </source>
</evidence>
<dbReference type="Proteomes" id="UP000824241">
    <property type="component" value="Unassembled WGS sequence"/>
</dbReference>